<name>A0A7C4I7S3_CALS0</name>
<evidence type="ECO:0000313" key="1">
    <source>
        <dbReference type="EMBL" id="HGL40902.1"/>
    </source>
</evidence>
<protein>
    <recommendedName>
        <fullName evidence="4">CRISPR type III-B/RAMP module-associated protein Cmr5</fullName>
    </recommendedName>
</protein>
<dbReference type="EMBL" id="DTAD01000088">
    <property type="protein sequence ID" value="HGN91075.1"/>
    <property type="molecule type" value="Genomic_DNA"/>
</dbReference>
<dbReference type="AlphaFoldDB" id="A0A7C4I7S3"/>
<accession>A0A7C4I7S3</accession>
<dbReference type="EMBL" id="DRXG01000105">
    <property type="protein sequence ID" value="HHN52608.1"/>
    <property type="molecule type" value="Genomic_DNA"/>
</dbReference>
<reference evidence="2" key="1">
    <citation type="journal article" date="2020" name="mSystems">
        <title>Genome- and Community-Level Interaction Insights into Carbon Utilization and Element Cycling Functions of Hydrothermarchaeota in Hydrothermal Sediment.</title>
        <authorList>
            <person name="Zhou Z."/>
            <person name="Liu Y."/>
            <person name="Xu W."/>
            <person name="Pan J."/>
            <person name="Luo Z.H."/>
            <person name="Li M."/>
        </authorList>
    </citation>
    <scope>NUCLEOTIDE SEQUENCE [LARGE SCALE GENOMIC DNA]</scope>
    <source>
        <strain evidence="3">SpSt-1073</strain>
        <strain evidence="2">SpSt-613</strain>
        <strain evidence="1">SpSt-669</strain>
    </source>
</reference>
<dbReference type="EMBL" id="DTCM01000060">
    <property type="protein sequence ID" value="HGL40902.1"/>
    <property type="molecule type" value="Genomic_DNA"/>
</dbReference>
<evidence type="ECO:0008006" key="4">
    <source>
        <dbReference type="Google" id="ProtNLM"/>
    </source>
</evidence>
<evidence type="ECO:0000313" key="3">
    <source>
        <dbReference type="EMBL" id="HHN52608.1"/>
    </source>
</evidence>
<comment type="caution">
    <text evidence="2">The sequence shown here is derived from an EMBL/GenBank/DDBJ whole genome shotgun (WGS) entry which is preliminary data.</text>
</comment>
<evidence type="ECO:0000313" key="2">
    <source>
        <dbReference type="EMBL" id="HGN91075.1"/>
    </source>
</evidence>
<gene>
    <name evidence="3" type="ORF">ENM30_04765</name>
    <name evidence="2" type="ORF">ENT82_08155</name>
    <name evidence="1" type="ORF">ENU43_04470</name>
</gene>
<organism evidence="2">
    <name type="scientific">Caldiarchaeum subterraneum</name>
    <dbReference type="NCBI Taxonomy" id="311458"/>
    <lineage>
        <taxon>Archaea</taxon>
        <taxon>Nitrososphaerota</taxon>
        <taxon>Candidatus Caldarchaeales</taxon>
        <taxon>Candidatus Caldarchaeaceae</taxon>
        <taxon>Candidatus Caldarchaeum</taxon>
    </lineage>
</organism>
<sequence>MSVKPAGGSQEQDLDKMVLDYAVKIGTTARRENVEKSQMEQLISSLEAYPHHVLCLPVAAAYARRQSTRGHLGRDTSRLVAEAMRELYRLNQDRNRGRVLLGLAKWVYEASDGLRISQTVNSFEEFLQLLAGSGGR</sequence>
<proteinExistence type="predicted"/>